<protein>
    <submittedName>
        <fullName evidence="1">Uncharacterized protein</fullName>
    </submittedName>
</protein>
<accession>A0ACB8XGZ3</accession>
<dbReference type="Proteomes" id="UP001055879">
    <property type="component" value="Linkage Group LG18"/>
</dbReference>
<evidence type="ECO:0000313" key="1">
    <source>
        <dbReference type="EMBL" id="KAI3666008.1"/>
    </source>
</evidence>
<proteinExistence type="predicted"/>
<organism evidence="1 2">
    <name type="scientific">Arctium lappa</name>
    <name type="common">Greater burdock</name>
    <name type="synonym">Lappa major</name>
    <dbReference type="NCBI Taxonomy" id="4217"/>
    <lineage>
        <taxon>Eukaryota</taxon>
        <taxon>Viridiplantae</taxon>
        <taxon>Streptophyta</taxon>
        <taxon>Embryophyta</taxon>
        <taxon>Tracheophyta</taxon>
        <taxon>Spermatophyta</taxon>
        <taxon>Magnoliopsida</taxon>
        <taxon>eudicotyledons</taxon>
        <taxon>Gunneridae</taxon>
        <taxon>Pentapetalae</taxon>
        <taxon>asterids</taxon>
        <taxon>campanulids</taxon>
        <taxon>Asterales</taxon>
        <taxon>Asteraceae</taxon>
        <taxon>Carduoideae</taxon>
        <taxon>Cardueae</taxon>
        <taxon>Arctiinae</taxon>
        <taxon>Arctium</taxon>
    </lineage>
</organism>
<sequence length="74" mass="8649">METGTKIAFFYNPFSLSLSHLSYFLLFSSPQFRSFSNSFHSSKIHLLFTLFFLISFLIFLLTTSQQKPQEKSLI</sequence>
<reference evidence="1 2" key="2">
    <citation type="journal article" date="2022" name="Mol. Ecol. Resour.">
        <title>The genomes of chicory, endive, great burdock and yacon provide insights into Asteraceae paleo-polyploidization history and plant inulin production.</title>
        <authorList>
            <person name="Fan W."/>
            <person name="Wang S."/>
            <person name="Wang H."/>
            <person name="Wang A."/>
            <person name="Jiang F."/>
            <person name="Liu H."/>
            <person name="Zhao H."/>
            <person name="Xu D."/>
            <person name="Zhang Y."/>
        </authorList>
    </citation>
    <scope>NUCLEOTIDE SEQUENCE [LARGE SCALE GENOMIC DNA]</scope>
    <source>
        <strain evidence="2">cv. Niubang</strain>
    </source>
</reference>
<comment type="caution">
    <text evidence="1">The sequence shown here is derived from an EMBL/GenBank/DDBJ whole genome shotgun (WGS) entry which is preliminary data.</text>
</comment>
<keyword evidence="2" id="KW-1185">Reference proteome</keyword>
<dbReference type="EMBL" id="CM042064">
    <property type="protein sequence ID" value="KAI3666008.1"/>
    <property type="molecule type" value="Genomic_DNA"/>
</dbReference>
<gene>
    <name evidence="1" type="ORF">L6452_44646</name>
</gene>
<reference evidence="2" key="1">
    <citation type="journal article" date="2022" name="Mol. Ecol. Resour.">
        <title>The genomes of chicory, endive, great burdock and yacon provide insights into Asteraceae palaeo-polyploidization history and plant inulin production.</title>
        <authorList>
            <person name="Fan W."/>
            <person name="Wang S."/>
            <person name="Wang H."/>
            <person name="Wang A."/>
            <person name="Jiang F."/>
            <person name="Liu H."/>
            <person name="Zhao H."/>
            <person name="Xu D."/>
            <person name="Zhang Y."/>
        </authorList>
    </citation>
    <scope>NUCLEOTIDE SEQUENCE [LARGE SCALE GENOMIC DNA]</scope>
    <source>
        <strain evidence="2">cv. Niubang</strain>
    </source>
</reference>
<evidence type="ECO:0000313" key="2">
    <source>
        <dbReference type="Proteomes" id="UP001055879"/>
    </source>
</evidence>
<name>A0ACB8XGZ3_ARCLA</name>